<sequence>MFEELQIHVVKLKLNKQPSKLKETLETTDIYIKNNNFKEAFKIIKNFIKNP</sequence>
<accession>A0A3B0PJG5</accession>
<proteinExistence type="predicted"/>
<keyword evidence="2" id="KW-1185">Reference proteome</keyword>
<name>A0A3B0PJG5_9BACT</name>
<organism evidence="1 2">
    <name type="scientific">Mycoplasmopsis edwardii</name>
    <dbReference type="NCBI Taxonomy" id="53558"/>
    <lineage>
        <taxon>Bacteria</taxon>
        <taxon>Bacillati</taxon>
        <taxon>Mycoplasmatota</taxon>
        <taxon>Mycoplasmoidales</taxon>
        <taxon>Metamycoplasmataceae</taxon>
        <taxon>Mycoplasmopsis</taxon>
    </lineage>
</organism>
<dbReference type="AlphaFoldDB" id="A0A3B0PJG5"/>
<dbReference type="KEGG" id="medw:NCTC10132_00103"/>
<reference evidence="2" key="1">
    <citation type="submission" date="2018-06" db="EMBL/GenBank/DDBJ databases">
        <authorList>
            <consortium name="Pathogen Informatics"/>
        </authorList>
    </citation>
    <scope>NUCLEOTIDE SEQUENCE [LARGE SCALE GENOMIC DNA]</scope>
    <source>
        <strain evidence="2">NCTC10132</strain>
    </source>
</reference>
<evidence type="ECO:0000313" key="2">
    <source>
        <dbReference type="Proteomes" id="UP000257559"/>
    </source>
</evidence>
<gene>
    <name evidence="1" type="ORF">NCTC10132_00103</name>
</gene>
<dbReference type="Proteomes" id="UP000257559">
    <property type="component" value="Chromosome"/>
</dbReference>
<evidence type="ECO:0000313" key="1">
    <source>
        <dbReference type="EMBL" id="SYV96769.1"/>
    </source>
</evidence>
<dbReference type="EMBL" id="LS991951">
    <property type="protein sequence ID" value="SYV96769.1"/>
    <property type="molecule type" value="Genomic_DNA"/>
</dbReference>
<protein>
    <submittedName>
        <fullName evidence="1">Uncharacterized protein</fullName>
    </submittedName>
</protein>